<accession>A0A9Q0FYF9</accession>
<evidence type="ECO:0000259" key="8">
    <source>
        <dbReference type="SMART" id="SM00385"/>
    </source>
</evidence>
<dbReference type="AlphaFoldDB" id="A0A9Q0FYF9"/>
<comment type="similarity">
    <text evidence="1">Belongs to the cyclin family. Cyclin D subfamily.</text>
</comment>
<dbReference type="InterPro" id="IPR006671">
    <property type="entry name" value="Cyclin_N"/>
</dbReference>
<dbReference type="InterPro" id="IPR048258">
    <property type="entry name" value="Cyclins_cyclin-box"/>
</dbReference>
<dbReference type="EMBL" id="JAKUCV010003091">
    <property type="protein sequence ID" value="KAJ4840229.1"/>
    <property type="molecule type" value="Genomic_DNA"/>
</dbReference>
<dbReference type="FunFam" id="1.10.472.10:FF:000034">
    <property type="entry name" value="D2/4-type cyclin"/>
    <property type="match status" value="1"/>
</dbReference>
<feature type="domain" description="Cyclin C-terminal" evidence="9">
    <location>
        <begin position="203"/>
        <end position="326"/>
    </location>
</feature>
<evidence type="ECO:0000313" key="10">
    <source>
        <dbReference type="EMBL" id="KAJ4840229.1"/>
    </source>
</evidence>
<dbReference type="Pfam" id="PF00134">
    <property type="entry name" value="Cyclin_N"/>
    <property type="match status" value="1"/>
</dbReference>
<keyword evidence="11" id="KW-1185">Reference proteome</keyword>
<dbReference type="SMART" id="SM00385">
    <property type="entry name" value="CYCLIN"/>
    <property type="match status" value="1"/>
</dbReference>
<evidence type="ECO:0000256" key="2">
    <source>
        <dbReference type="ARBA" id="ARBA00011177"/>
    </source>
</evidence>
<comment type="caution">
    <text evidence="10">The sequence shown here is derived from an EMBL/GenBank/DDBJ whole genome shotgun (WGS) entry which is preliminary data.</text>
</comment>
<dbReference type="InterPro" id="IPR039361">
    <property type="entry name" value="Cyclin"/>
</dbReference>
<dbReference type="InterPro" id="IPR013763">
    <property type="entry name" value="Cyclin-like_dom"/>
</dbReference>
<proteinExistence type="inferred from homology"/>
<reference evidence="10" key="1">
    <citation type="submission" date="2022-02" db="EMBL/GenBank/DDBJ databases">
        <authorList>
            <person name="Henning P.M."/>
            <person name="McCubbin A.G."/>
            <person name="Shore J.S."/>
        </authorList>
    </citation>
    <scope>NUCLEOTIDE SEQUENCE</scope>
    <source>
        <strain evidence="10">F60SS</strain>
        <tissue evidence="10">Leaves</tissue>
    </source>
</reference>
<evidence type="ECO:0000259" key="9">
    <source>
        <dbReference type="SMART" id="SM01332"/>
    </source>
</evidence>
<dbReference type="PROSITE" id="PS00292">
    <property type="entry name" value="CYCLINS"/>
    <property type="match status" value="1"/>
</dbReference>
<evidence type="ECO:0000256" key="7">
    <source>
        <dbReference type="RuleBase" id="RU000383"/>
    </source>
</evidence>
<keyword evidence="5" id="KW-0131">Cell cycle</keyword>
<evidence type="ECO:0000256" key="6">
    <source>
        <dbReference type="ARBA" id="ARBA00032263"/>
    </source>
</evidence>
<dbReference type="OrthoDB" id="5590282at2759"/>
<dbReference type="InterPro" id="IPR004367">
    <property type="entry name" value="Cyclin_C-dom"/>
</dbReference>
<feature type="domain" description="Cyclin-like" evidence="8">
    <location>
        <begin position="106"/>
        <end position="194"/>
    </location>
</feature>
<dbReference type="Pfam" id="PF02984">
    <property type="entry name" value="Cyclin_C"/>
    <property type="match status" value="1"/>
</dbReference>
<dbReference type="CDD" id="cd20543">
    <property type="entry name" value="CYCLIN_AtCycD-like_rpt1"/>
    <property type="match status" value="1"/>
</dbReference>
<keyword evidence="3" id="KW-0132">Cell division</keyword>
<evidence type="ECO:0000256" key="5">
    <source>
        <dbReference type="ARBA" id="ARBA00023306"/>
    </source>
</evidence>
<evidence type="ECO:0000256" key="3">
    <source>
        <dbReference type="ARBA" id="ARBA00022618"/>
    </source>
</evidence>
<dbReference type="Gene3D" id="1.10.472.10">
    <property type="entry name" value="Cyclin-like"/>
    <property type="match status" value="2"/>
</dbReference>
<sequence length="346" mass="38315">MAQNPDSVALSLVCAENKNSCLECSAIDELGCALLPLHHQGEPTTLDLPSFFDDNRREILMGFATESEDSIKEMIDREKEHLPRDDYLKRFRTGDLDCTVRTEALDWILKAQELCSFGPLSVCLSMNYLDRFLSVYDLPKGMPWTVQLLAVSCLSLAAKLEETTVPLLVDLQVAEPRFAFEAKTIQRMELLVLDTLKWRMQALTPCSFIAYFLRQITDEQQLSTISISRSVQLILSTLKGIDFLEFRPSEIAAAVAISMSKEAQAAGSIDKAMPCFIDVLIEKDRVSKCIELIKDLSVSSGATSVPPSFVPQSPDGVLDASCLSYKSDDKTAGSSANSSSCHNQRH</sequence>
<dbReference type="SUPFAM" id="SSF47954">
    <property type="entry name" value="Cyclin-like"/>
    <property type="match status" value="2"/>
</dbReference>
<dbReference type="PANTHER" id="PTHR10177">
    <property type="entry name" value="CYCLINS"/>
    <property type="match status" value="1"/>
</dbReference>
<reference evidence="10" key="2">
    <citation type="journal article" date="2023" name="Plants (Basel)">
        <title>Annotation of the Turnera subulata (Passifloraceae) Draft Genome Reveals the S-Locus Evolved after the Divergence of Turneroideae from Passifloroideae in a Stepwise Manner.</title>
        <authorList>
            <person name="Henning P.M."/>
            <person name="Roalson E.H."/>
            <person name="Mir W."/>
            <person name="McCubbin A.G."/>
            <person name="Shore J.S."/>
        </authorList>
    </citation>
    <scope>NUCLEOTIDE SEQUENCE</scope>
    <source>
        <strain evidence="10">F60SS</strain>
    </source>
</reference>
<name>A0A9Q0FYF9_9ROSI</name>
<evidence type="ECO:0000256" key="1">
    <source>
        <dbReference type="ARBA" id="ARBA00009065"/>
    </source>
</evidence>
<dbReference type="Proteomes" id="UP001141552">
    <property type="component" value="Unassembled WGS sequence"/>
</dbReference>
<gene>
    <name evidence="10" type="ORF">Tsubulata_007514</name>
</gene>
<dbReference type="FunFam" id="1.10.472.10:FF:000040">
    <property type="entry name" value="D6-type cyclin"/>
    <property type="match status" value="1"/>
</dbReference>
<organism evidence="10 11">
    <name type="scientific">Turnera subulata</name>
    <dbReference type="NCBI Taxonomy" id="218843"/>
    <lineage>
        <taxon>Eukaryota</taxon>
        <taxon>Viridiplantae</taxon>
        <taxon>Streptophyta</taxon>
        <taxon>Embryophyta</taxon>
        <taxon>Tracheophyta</taxon>
        <taxon>Spermatophyta</taxon>
        <taxon>Magnoliopsida</taxon>
        <taxon>eudicotyledons</taxon>
        <taxon>Gunneridae</taxon>
        <taxon>Pentapetalae</taxon>
        <taxon>rosids</taxon>
        <taxon>fabids</taxon>
        <taxon>Malpighiales</taxon>
        <taxon>Passifloraceae</taxon>
        <taxon>Turnera</taxon>
    </lineage>
</organism>
<evidence type="ECO:0000313" key="11">
    <source>
        <dbReference type="Proteomes" id="UP001141552"/>
    </source>
</evidence>
<dbReference type="GO" id="GO:0051301">
    <property type="term" value="P:cell division"/>
    <property type="evidence" value="ECO:0007669"/>
    <property type="project" value="UniProtKB-KW"/>
</dbReference>
<evidence type="ECO:0000256" key="4">
    <source>
        <dbReference type="ARBA" id="ARBA00023127"/>
    </source>
</evidence>
<protein>
    <recommendedName>
        <fullName evidence="6">B-like cyclin</fullName>
    </recommendedName>
</protein>
<dbReference type="SMART" id="SM01332">
    <property type="entry name" value="Cyclin_C"/>
    <property type="match status" value="1"/>
</dbReference>
<keyword evidence="4 7" id="KW-0195">Cyclin</keyword>
<dbReference type="CDD" id="cd20544">
    <property type="entry name" value="CYCLIN_AtCycD-like_rpt2"/>
    <property type="match status" value="1"/>
</dbReference>
<dbReference type="InterPro" id="IPR036915">
    <property type="entry name" value="Cyclin-like_sf"/>
</dbReference>
<comment type="subunit">
    <text evidence="2">Interacts with the CDC2 protein kinase to form a serine/threonine kinase holoenzyme complex also known as maturation promoting factor (MPF). The cyclin subunit imparts substrate specificity to the complex.</text>
</comment>